<organism evidence="1 2">
    <name type="scientific">Boeremia exigua</name>
    <dbReference type="NCBI Taxonomy" id="749465"/>
    <lineage>
        <taxon>Eukaryota</taxon>
        <taxon>Fungi</taxon>
        <taxon>Dikarya</taxon>
        <taxon>Ascomycota</taxon>
        <taxon>Pezizomycotina</taxon>
        <taxon>Dothideomycetes</taxon>
        <taxon>Pleosporomycetidae</taxon>
        <taxon>Pleosporales</taxon>
        <taxon>Pleosporineae</taxon>
        <taxon>Didymellaceae</taxon>
        <taxon>Boeremia</taxon>
    </lineage>
</organism>
<reference evidence="1" key="1">
    <citation type="submission" date="2022-11" db="EMBL/GenBank/DDBJ databases">
        <title>Genome Sequence of Boeremia exigua.</title>
        <authorList>
            <person name="Buettner E."/>
        </authorList>
    </citation>
    <scope>NUCLEOTIDE SEQUENCE</scope>
    <source>
        <strain evidence="1">CU02</strain>
    </source>
</reference>
<keyword evidence="2" id="KW-1185">Reference proteome</keyword>
<dbReference type="EMBL" id="JAPHNI010000335">
    <property type="protein sequence ID" value="KAJ8112314.1"/>
    <property type="molecule type" value="Genomic_DNA"/>
</dbReference>
<comment type="caution">
    <text evidence="1">The sequence shown here is derived from an EMBL/GenBank/DDBJ whole genome shotgun (WGS) entry which is preliminary data.</text>
</comment>
<dbReference type="Proteomes" id="UP001153331">
    <property type="component" value="Unassembled WGS sequence"/>
</dbReference>
<proteinExistence type="predicted"/>
<name>A0ACC2IAY3_9PLEO</name>
<evidence type="ECO:0000313" key="1">
    <source>
        <dbReference type="EMBL" id="KAJ8112314.1"/>
    </source>
</evidence>
<sequence length="396" mass="44765">MAPLRTMTGETFTNEKTPVSPTHTDTSTLQGDVIIEIGEHNEPNAGLPLDVSHEGDSPIAQPEDEKRPNFLRRVTGSFKVTPEPVYVTETKTRTLENNPNGFPRLATFQASDANFGLYRSYSYLHSRILLDYQDEITELEKELDNCDWDDYDEDPDRPKRRLAGPDDEEGERTRRTVLREIKMKLMEYDEVLINVRRLESFQRPSDRDYRSVRRYYNNTKPLMDGEMDSVRCKEDIVSISTGRERAAFDGGVETLIGQVDGTLQKWFALKQPPLLRYFRTPELAAKTQNTDVSLYSATRIDKMVNIFITFVIFVLLVVPIVTMYKLTSTIDIDGTSPAVASKNTFNAVGVLIVFTLLFSAALSVLTKAARHEMFAASAAYCAILVVFIGNFTGPNN</sequence>
<gene>
    <name evidence="1" type="ORF">OPT61_g5297</name>
</gene>
<evidence type="ECO:0000313" key="2">
    <source>
        <dbReference type="Proteomes" id="UP001153331"/>
    </source>
</evidence>
<protein>
    <submittedName>
        <fullName evidence="1">Uncharacterized protein</fullName>
    </submittedName>
</protein>
<accession>A0ACC2IAY3</accession>